<dbReference type="EMBL" id="AFNV02000013">
    <property type="protein sequence ID" value="ERJ18951.1"/>
    <property type="molecule type" value="Genomic_DNA"/>
</dbReference>
<dbReference type="Proteomes" id="UP000006242">
    <property type="component" value="Unassembled WGS sequence"/>
</dbReference>
<evidence type="ECO:0000313" key="2">
    <source>
        <dbReference type="Proteomes" id="UP000006242"/>
    </source>
</evidence>
<evidence type="ECO:0000313" key="1">
    <source>
        <dbReference type="EMBL" id="ERJ18951.1"/>
    </source>
</evidence>
<organism evidence="1 2">
    <name type="scientific">Salinisphaera shabanensis E1L3A</name>
    <dbReference type="NCBI Taxonomy" id="1033802"/>
    <lineage>
        <taxon>Bacteria</taxon>
        <taxon>Pseudomonadati</taxon>
        <taxon>Pseudomonadota</taxon>
        <taxon>Gammaproteobacteria</taxon>
        <taxon>Salinisphaerales</taxon>
        <taxon>Salinisphaeraceae</taxon>
        <taxon>Salinisphaera</taxon>
    </lineage>
</organism>
<keyword evidence="1" id="KW-0378">Hydrolase</keyword>
<reference evidence="1 2" key="2">
    <citation type="journal article" date="2013" name="PLoS ONE">
        <title>INDIGO - INtegrated Data Warehouse of MIcrobial GenOmes with Examples from the Red Sea Extremophiles.</title>
        <authorList>
            <person name="Alam I."/>
            <person name="Antunes A."/>
            <person name="Kamau A.A."/>
            <person name="Ba Alawi W."/>
            <person name="Kalkatawi M."/>
            <person name="Stingl U."/>
            <person name="Bajic V.B."/>
        </authorList>
    </citation>
    <scope>NUCLEOTIDE SEQUENCE [LARGE SCALE GENOMIC DNA]</scope>
    <source>
        <strain evidence="1 2">E1L3A</strain>
    </source>
</reference>
<protein>
    <submittedName>
        <fullName evidence="1">Glycerophosphodiester phosphodiesterase protein</fullName>
        <ecNumber evidence="1">3.1.4.46</ecNumber>
    </submittedName>
</protein>
<dbReference type="EC" id="3.1.4.46" evidence="1"/>
<reference evidence="1 2" key="1">
    <citation type="journal article" date="2011" name="J. Bacteriol.">
        <title>Genome sequence of Salinisphaera shabanensis, a gammaproteobacterium from the harsh, variable environment of the brine-seawater interface of the Shaban Deep in the Red Sea.</title>
        <authorList>
            <person name="Antunes A."/>
            <person name="Alam I."/>
            <person name="Bajic V.B."/>
            <person name="Stingl U."/>
        </authorList>
    </citation>
    <scope>NUCLEOTIDE SEQUENCE [LARGE SCALE GENOMIC DNA]</scope>
    <source>
        <strain evidence="1 2">E1L3A</strain>
    </source>
</reference>
<proteinExistence type="predicted"/>
<sequence length="265" mass="29854">MNRHLESVLSHTAEAILARLPHPSPGHRALANARIVSHRGERDGRHVQENTFAAFDPVIAAGVAGIEFDVRYTRDDEPVVVHDADLKRVFGLSDVIADTPWQTLRRRAPQVPHLRSFLERYASHAHLMLEIKTRGSHHAERRLVDLLSGLTPRRDFHVLSLDTNLFDAISELPANCRLPVAKFNLNQLYSWTLAHECAGLAGPFALLRSRHIQALDEKRTLVGSGFIQSPAMCLREIARGVNWVFSNHAVRLQRGLDRARERAKP</sequence>
<keyword evidence="2" id="KW-1185">Reference proteome</keyword>
<accession>A0ACB4V5N5</accession>
<comment type="caution">
    <text evidence="1">The sequence shown here is derived from an EMBL/GenBank/DDBJ whole genome shotgun (WGS) entry which is preliminary data.</text>
</comment>
<name>A0ACB4V5N5_9GAMM</name>
<gene>
    <name evidence="1" type="primary">glpQ1</name>
    <name evidence="1" type="ORF">SSPSH_002028</name>
</gene>